<keyword evidence="3" id="KW-0547">Nucleotide-binding</keyword>
<evidence type="ECO:0000313" key="8">
    <source>
        <dbReference type="EMBL" id="OAQ62921.1"/>
    </source>
</evidence>
<dbReference type="EMBL" id="LSBJ02000006">
    <property type="protein sequence ID" value="OAQ62921.1"/>
    <property type="molecule type" value="Genomic_DNA"/>
</dbReference>
<evidence type="ECO:0000259" key="7">
    <source>
        <dbReference type="PROSITE" id="PS50011"/>
    </source>
</evidence>
<keyword evidence="4 8" id="KW-0418">Kinase</keyword>
<accession>A0A179FCB9</accession>
<dbReference type="Pfam" id="PF00069">
    <property type="entry name" value="Pkinase"/>
    <property type="match status" value="1"/>
</dbReference>
<dbReference type="GeneID" id="28851474"/>
<dbReference type="Gene3D" id="1.10.510.10">
    <property type="entry name" value="Transferase(Phosphotransferase) domain 1"/>
    <property type="match status" value="1"/>
</dbReference>
<dbReference type="AlphaFoldDB" id="A0A179FCB9"/>
<evidence type="ECO:0000256" key="2">
    <source>
        <dbReference type="ARBA" id="ARBA00022679"/>
    </source>
</evidence>
<gene>
    <name evidence="8" type="ORF">VFPPC_08844</name>
</gene>
<dbReference type="KEGG" id="pchm:VFPPC_08844"/>
<keyword evidence="2" id="KW-0808">Transferase</keyword>
<dbReference type="OrthoDB" id="9992527at2759"/>
<dbReference type="STRING" id="1380566.A0A179FCB9"/>
<feature type="compositionally biased region" description="Polar residues" evidence="6">
    <location>
        <begin position="539"/>
        <end position="549"/>
    </location>
</feature>
<evidence type="ECO:0000256" key="5">
    <source>
        <dbReference type="ARBA" id="ARBA00022840"/>
    </source>
</evidence>
<dbReference type="SUPFAM" id="SSF56112">
    <property type="entry name" value="Protein kinase-like (PK-like)"/>
    <property type="match status" value="1"/>
</dbReference>
<sequence length="891" mass="99914">MSGAAQQQQQPGSASGGDGPNRNATRPTNRRAIDDFVDFVEDTKKKCVGRNGLREREPYIPLDALEEYWHPTSIRALCRSLHLSIPCEVDAIKSRLLRTFSLLVHVDMVSHLDVFVKWKISDAHFPLGEDSLPPVLKQPRYKDLVEVILIYQWLFFPLVLKPTELSGIHLPERLILPFDSEETIYQSNSSNITKTVTRSSSSPEIQREVYVIKSYSSSLANRYANERLALTAIQDLRNPHIISYHGSFVQSGTNNLVLGYVDGGNLAEYFENTPRPATRHDAWLFWKSMTGVWKGLVGLHRLAPSGDAKNEASEIHWGVHEDLKPDNILISRNGVTSNSPYEFIPIISDFGHSCVRIASRDGVDPEKRLVPDRHGNQEFAAPEASHHASHLRRGHSTIDASVDVWSMGCILSVAAAWVVMGDYGIESYDAMRSKEFKSIASFEDQAYRGCFHNGTDPLDAVAKTHRQVSETGDEFTQQVVNLVGRFCIVGDPKARQPAHKMYELLCNSLGREYPPTPRITTPLKVRTPDFSHTHRRGISQESGVSSRSDNYMLLGSPISSGPFSPNLQTPPSAGTSVVPVSNGHIVESPTDFMGRSSQILLPSSPSLLEPRHSGQSLAVPETRLRSTEPSPQRDAFLTIDECHEWVDAKKSKRYVDNTVDRAIQRLQKQLKGREHIFLIEDSPSMRSYRKELLDVFLTLSYMAKPMDPNRIELIFASQPSIVHKPFPLPSVLDSLKNRPLREAFKNCQFDLVDGFMEQSLGQVVDKIIREKLVLRPNGSLAPPVSLFVFTDGRWGKNGDLPCGVEMPIQKLMNSTRRYGGGRTQMMVQFVRFGDDENGMQYLDYLDKFGKKDKWDIVDHKPISGNIFTLFTGSITTRGDDEGESGSSSRQT</sequence>
<feature type="region of interest" description="Disordered" evidence="6">
    <location>
        <begin position="603"/>
        <end position="631"/>
    </location>
</feature>
<keyword evidence="9" id="KW-1185">Reference proteome</keyword>
<evidence type="ECO:0000256" key="6">
    <source>
        <dbReference type="SAM" id="MobiDB-lite"/>
    </source>
</evidence>
<proteinExistence type="predicted"/>
<dbReference type="SMART" id="SM00220">
    <property type="entry name" value="S_TKc"/>
    <property type="match status" value="1"/>
</dbReference>
<dbReference type="RefSeq" id="XP_018140501.1">
    <property type="nucleotide sequence ID" value="XM_018287480.1"/>
</dbReference>
<feature type="region of interest" description="Disordered" evidence="6">
    <location>
        <begin position="517"/>
        <end position="550"/>
    </location>
</feature>
<evidence type="ECO:0000313" key="9">
    <source>
        <dbReference type="Proteomes" id="UP000078397"/>
    </source>
</evidence>
<feature type="compositionally biased region" description="Low complexity" evidence="6">
    <location>
        <begin position="1"/>
        <end position="13"/>
    </location>
</feature>
<dbReference type="PROSITE" id="PS50011">
    <property type="entry name" value="PROTEIN_KINASE_DOM"/>
    <property type="match status" value="1"/>
</dbReference>
<protein>
    <recommendedName>
        <fullName evidence="1">non-specific serine/threonine protein kinase</fullName>
        <ecNumber evidence="1">2.7.11.1</ecNumber>
    </recommendedName>
</protein>
<dbReference type="GO" id="GO:0005524">
    <property type="term" value="F:ATP binding"/>
    <property type="evidence" value="ECO:0007669"/>
    <property type="project" value="UniProtKB-KW"/>
</dbReference>
<feature type="domain" description="Protein kinase" evidence="7">
    <location>
        <begin position="178"/>
        <end position="505"/>
    </location>
</feature>
<dbReference type="InterPro" id="IPR011009">
    <property type="entry name" value="Kinase-like_dom_sf"/>
</dbReference>
<dbReference type="EC" id="2.7.11.1" evidence="1"/>
<dbReference type="Proteomes" id="UP000078397">
    <property type="component" value="Unassembled WGS sequence"/>
</dbReference>
<dbReference type="GO" id="GO:0004674">
    <property type="term" value="F:protein serine/threonine kinase activity"/>
    <property type="evidence" value="ECO:0007669"/>
    <property type="project" value="UniProtKB-EC"/>
</dbReference>
<comment type="caution">
    <text evidence="8">The sequence shown here is derived from an EMBL/GenBank/DDBJ whole genome shotgun (WGS) entry which is preliminary data.</text>
</comment>
<feature type="region of interest" description="Disordered" evidence="6">
    <location>
        <begin position="1"/>
        <end position="28"/>
    </location>
</feature>
<evidence type="ECO:0000256" key="3">
    <source>
        <dbReference type="ARBA" id="ARBA00022741"/>
    </source>
</evidence>
<evidence type="ECO:0000256" key="4">
    <source>
        <dbReference type="ARBA" id="ARBA00022777"/>
    </source>
</evidence>
<dbReference type="PANTHER" id="PTHR43671">
    <property type="entry name" value="SERINE/THREONINE-PROTEIN KINASE NEK"/>
    <property type="match status" value="1"/>
</dbReference>
<name>A0A179FCB9_METCM</name>
<dbReference type="InterPro" id="IPR050660">
    <property type="entry name" value="NEK_Ser/Thr_kinase"/>
</dbReference>
<keyword evidence="5" id="KW-0067">ATP-binding</keyword>
<evidence type="ECO:0000256" key="1">
    <source>
        <dbReference type="ARBA" id="ARBA00012513"/>
    </source>
</evidence>
<reference evidence="8 9" key="1">
    <citation type="journal article" date="2016" name="PLoS Pathog.">
        <title>Biosynthesis of antibiotic leucinostatins in bio-control fungus Purpureocillium lilacinum and their inhibition on phytophthora revealed by genome mining.</title>
        <authorList>
            <person name="Wang G."/>
            <person name="Liu Z."/>
            <person name="Lin R."/>
            <person name="Li E."/>
            <person name="Mao Z."/>
            <person name="Ling J."/>
            <person name="Yang Y."/>
            <person name="Yin W.B."/>
            <person name="Xie B."/>
        </authorList>
    </citation>
    <scope>NUCLEOTIDE SEQUENCE [LARGE SCALE GENOMIC DNA]</scope>
    <source>
        <strain evidence="8">170</strain>
    </source>
</reference>
<dbReference type="PANTHER" id="PTHR43671:SF13">
    <property type="entry name" value="SERINE_THREONINE-PROTEIN KINASE NEK2"/>
    <property type="match status" value="1"/>
</dbReference>
<dbReference type="InterPro" id="IPR000719">
    <property type="entry name" value="Prot_kinase_dom"/>
</dbReference>
<organism evidence="8 9">
    <name type="scientific">Pochonia chlamydosporia 170</name>
    <dbReference type="NCBI Taxonomy" id="1380566"/>
    <lineage>
        <taxon>Eukaryota</taxon>
        <taxon>Fungi</taxon>
        <taxon>Dikarya</taxon>
        <taxon>Ascomycota</taxon>
        <taxon>Pezizomycotina</taxon>
        <taxon>Sordariomycetes</taxon>
        <taxon>Hypocreomycetidae</taxon>
        <taxon>Hypocreales</taxon>
        <taxon>Clavicipitaceae</taxon>
        <taxon>Pochonia</taxon>
    </lineage>
</organism>